<dbReference type="Gramene" id="OMO58110">
    <property type="protein sequence ID" value="OMO58110"/>
    <property type="gene ID" value="CCACVL1_25581"/>
</dbReference>
<organism evidence="2 3">
    <name type="scientific">Corchorus capsularis</name>
    <name type="common">Jute</name>
    <dbReference type="NCBI Taxonomy" id="210143"/>
    <lineage>
        <taxon>Eukaryota</taxon>
        <taxon>Viridiplantae</taxon>
        <taxon>Streptophyta</taxon>
        <taxon>Embryophyta</taxon>
        <taxon>Tracheophyta</taxon>
        <taxon>Spermatophyta</taxon>
        <taxon>Magnoliopsida</taxon>
        <taxon>eudicotyledons</taxon>
        <taxon>Gunneridae</taxon>
        <taxon>Pentapetalae</taxon>
        <taxon>rosids</taxon>
        <taxon>malvids</taxon>
        <taxon>Malvales</taxon>
        <taxon>Malvaceae</taxon>
        <taxon>Grewioideae</taxon>
        <taxon>Apeibeae</taxon>
        <taxon>Corchorus</taxon>
    </lineage>
</organism>
<sequence length="227" mass="24786">MVLWAPQRHVADYLWPFWKWHAILGDSEDMESDDDVRDVEGEGSVDEQEEGVRHASDGEDTGESSDEIDDEDGEEDSHVGTEDDAFGVSDVEDNRASEPICNRKVASRAAATNIYVLPFLEKYNKKCKSTFSVAGGFFSKYSCNGPNVVRSSQTATKKVACKAGLSGTSELSDGGVPLEIEVAARRHGRGKGPMGLVGMRHVTNVEAATHPPSEEEHFDGPEINPDW</sequence>
<evidence type="ECO:0000313" key="2">
    <source>
        <dbReference type="EMBL" id="OMO58110.1"/>
    </source>
</evidence>
<dbReference type="AlphaFoldDB" id="A0A1R3GJB4"/>
<evidence type="ECO:0000313" key="3">
    <source>
        <dbReference type="Proteomes" id="UP000188268"/>
    </source>
</evidence>
<comment type="caution">
    <text evidence="2">The sequence shown here is derived from an EMBL/GenBank/DDBJ whole genome shotgun (WGS) entry which is preliminary data.</text>
</comment>
<feature type="region of interest" description="Disordered" evidence="1">
    <location>
        <begin position="29"/>
        <end position="93"/>
    </location>
</feature>
<accession>A0A1R3GJB4</accession>
<dbReference type="Proteomes" id="UP000188268">
    <property type="component" value="Unassembled WGS sequence"/>
</dbReference>
<feature type="compositionally biased region" description="Acidic residues" evidence="1">
    <location>
        <begin position="29"/>
        <end position="49"/>
    </location>
</feature>
<keyword evidence="3" id="KW-1185">Reference proteome</keyword>
<evidence type="ECO:0000256" key="1">
    <source>
        <dbReference type="SAM" id="MobiDB-lite"/>
    </source>
</evidence>
<protein>
    <submittedName>
        <fullName evidence="2">Uncharacterized protein</fullName>
    </submittedName>
</protein>
<name>A0A1R3GJB4_COCAP</name>
<proteinExistence type="predicted"/>
<dbReference type="EMBL" id="AWWV01014251">
    <property type="protein sequence ID" value="OMO58110.1"/>
    <property type="molecule type" value="Genomic_DNA"/>
</dbReference>
<reference evidence="2 3" key="1">
    <citation type="submission" date="2013-09" db="EMBL/GenBank/DDBJ databases">
        <title>Corchorus capsularis genome sequencing.</title>
        <authorList>
            <person name="Alam M."/>
            <person name="Haque M.S."/>
            <person name="Islam M.S."/>
            <person name="Emdad E.M."/>
            <person name="Islam M.M."/>
            <person name="Ahmed B."/>
            <person name="Halim A."/>
            <person name="Hossen Q.M.M."/>
            <person name="Hossain M.Z."/>
            <person name="Ahmed R."/>
            <person name="Khan M.M."/>
            <person name="Islam R."/>
            <person name="Rashid M.M."/>
            <person name="Khan S.A."/>
            <person name="Rahman M.S."/>
            <person name="Alam M."/>
        </authorList>
    </citation>
    <scope>NUCLEOTIDE SEQUENCE [LARGE SCALE GENOMIC DNA]</scope>
    <source>
        <strain evidence="3">cv. CVL-1</strain>
        <tissue evidence="2">Whole seedling</tissue>
    </source>
</reference>
<gene>
    <name evidence="2" type="ORF">CCACVL1_25581</name>
</gene>
<feature type="compositionally biased region" description="Acidic residues" evidence="1">
    <location>
        <begin position="58"/>
        <end position="75"/>
    </location>
</feature>